<feature type="domain" description="HTH lysR-type" evidence="5">
    <location>
        <begin position="2"/>
        <end position="59"/>
    </location>
</feature>
<dbReference type="Pfam" id="PF03466">
    <property type="entry name" value="LysR_substrate"/>
    <property type="match status" value="1"/>
</dbReference>
<name>A0ABW4KV35_9BURK</name>
<keyword evidence="7" id="KW-1185">Reference proteome</keyword>
<evidence type="ECO:0000259" key="5">
    <source>
        <dbReference type="PROSITE" id="PS50931"/>
    </source>
</evidence>
<dbReference type="PANTHER" id="PTHR30537">
    <property type="entry name" value="HTH-TYPE TRANSCRIPTIONAL REGULATOR"/>
    <property type="match status" value="1"/>
</dbReference>
<comment type="similarity">
    <text evidence="1">Belongs to the LysR transcriptional regulatory family.</text>
</comment>
<keyword evidence="4" id="KW-0804">Transcription</keyword>
<dbReference type="Gene3D" id="1.10.10.10">
    <property type="entry name" value="Winged helix-like DNA-binding domain superfamily/Winged helix DNA-binding domain"/>
    <property type="match status" value="1"/>
</dbReference>
<dbReference type="Proteomes" id="UP001597304">
    <property type="component" value="Unassembled WGS sequence"/>
</dbReference>
<dbReference type="PANTHER" id="PTHR30537:SF74">
    <property type="entry name" value="HTH-TYPE TRANSCRIPTIONAL REGULATOR TRPI"/>
    <property type="match status" value="1"/>
</dbReference>
<dbReference type="PROSITE" id="PS50931">
    <property type="entry name" value="HTH_LYSR"/>
    <property type="match status" value="1"/>
</dbReference>
<dbReference type="RefSeq" id="WP_255507778.1">
    <property type="nucleotide sequence ID" value="NZ_JBHUEJ010000021.1"/>
</dbReference>
<dbReference type="InterPro" id="IPR005119">
    <property type="entry name" value="LysR_subst-bd"/>
</dbReference>
<dbReference type="Gene3D" id="3.40.190.10">
    <property type="entry name" value="Periplasmic binding protein-like II"/>
    <property type="match status" value="2"/>
</dbReference>
<organism evidence="6 7">
    <name type="scientific">Ottowia flava</name>
    <dbReference type="NCBI Taxonomy" id="2675430"/>
    <lineage>
        <taxon>Bacteria</taxon>
        <taxon>Pseudomonadati</taxon>
        <taxon>Pseudomonadota</taxon>
        <taxon>Betaproteobacteria</taxon>
        <taxon>Burkholderiales</taxon>
        <taxon>Comamonadaceae</taxon>
        <taxon>Ottowia</taxon>
    </lineage>
</organism>
<dbReference type="InterPro" id="IPR036390">
    <property type="entry name" value="WH_DNA-bd_sf"/>
</dbReference>
<dbReference type="SUPFAM" id="SSF53850">
    <property type="entry name" value="Periplasmic binding protein-like II"/>
    <property type="match status" value="1"/>
</dbReference>
<dbReference type="InterPro" id="IPR000847">
    <property type="entry name" value="LysR_HTH_N"/>
</dbReference>
<evidence type="ECO:0000313" key="7">
    <source>
        <dbReference type="Proteomes" id="UP001597304"/>
    </source>
</evidence>
<evidence type="ECO:0000256" key="3">
    <source>
        <dbReference type="ARBA" id="ARBA00023125"/>
    </source>
</evidence>
<dbReference type="Pfam" id="PF00126">
    <property type="entry name" value="HTH_1"/>
    <property type="match status" value="1"/>
</dbReference>
<dbReference type="InterPro" id="IPR058163">
    <property type="entry name" value="LysR-type_TF_proteobact-type"/>
</dbReference>
<keyword evidence="2" id="KW-0805">Transcription regulation</keyword>
<evidence type="ECO:0000256" key="4">
    <source>
        <dbReference type="ARBA" id="ARBA00023163"/>
    </source>
</evidence>
<comment type="caution">
    <text evidence="6">The sequence shown here is derived from an EMBL/GenBank/DDBJ whole genome shotgun (WGS) entry which is preliminary data.</text>
</comment>
<protein>
    <submittedName>
        <fullName evidence="6">LysR substrate-binding domain-containing protein</fullName>
    </submittedName>
</protein>
<keyword evidence="3" id="KW-0238">DNA-binding</keyword>
<accession>A0ABW4KV35</accession>
<evidence type="ECO:0000256" key="1">
    <source>
        <dbReference type="ARBA" id="ARBA00009437"/>
    </source>
</evidence>
<reference evidence="7" key="1">
    <citation type="journal article" date="2019" name="Int. J. Syst. Evol. Microbiol.">
        <title>The Global Catalogue of Microorganisms (GCM) 10K type strain sequencing project: providing services to taxonomists for standard genome sequencing and annotation.</title>
        <authorList>
            <consortium name="The Broad Institute Genomics Platform"/>
            <consortium name="The Broad Institute Genome Sequencing Center for Infectious Disease"/>
            <person name="Wu L."/>
            <person name="Ma J."/>
        </authorList>
    </citation>
    <scope>NUCLEOTIDE SEQUENCE [LARGE SCALE GENOMIC DNA]</scope>
    <source>
        <strain evidence="7">LMG 29247</strain>
    </source>
</reference>
<sequence length="294" mass="31807">MPSLPALRAFEATARLGSAQLAAQELSVTPTAISHQLRALEQWLGTALFVRQPRRLVPTPAAHELRQVTSDAFDRIAWTTDKLRAHPQRRTLTLSTTPAIARLLLTHTAALRAARPGLDLRIHATHEPVPLDGVIADMAIRYGGGQWPGLVAEHLVDNRFVPACSPALKLRQRSSLPRHTLLHFLPLGARSSPSDWAVWQRAAQVPGLDVGAGPVFHDETHVIAAALAGQGVGLMSQALIVRELAEGRLVRPFGPDLPGQPFHLVFPEARRGDADVLAVRDWVLGAAAAELAPR</sequence>
<dbReference type="SUPFAM" id="SSF46785">
    <property type="entry name" value="Winged helix' DNA-binding domain"/>
    <property type="match status" value="1"/>
</dbReference>
<dbReference type="EMBL" id="JBHUEJ010000021">
    <property type="protein sequence ID" value="MFD1711143.1"/>
    <property type="molecule type" value="Genomic_DNA"/>
</dbReference>
<evidence type="ECO:0000313" key="6">
    <source>
        <dbReference type="EMBL" id="MFD1711143.1"/>
    </source>
</evidence>
<dbReference type="InterPro" id="IPR036388">
    <property type="entry name" value="WH-like_DNA-bd_sf"/>
</dbReference>
<evidence type="ECO:0000256" key="2">
    <source>
        <dbReference type="ARBA" id="ARBA00023015"/>
    </source>
</evidence>
<dbReference type="CDD" id="cd08432">
    <property type="entry name" value="PBP2_GcdR_TrpI_HvrB_AmpR_like"/>
    <property type="match status" value="1"/>
</dbReference>
<gene>
    <name evidence="6" type="ORF">ACFSF0_11025</name>
</gene>
<proteinExistence type="inferred from homology"/>